<accession>A0A8S5UFU1</accession>
<name>A0A8S5UFU1_9CAUD</name>
<organism evidence="1">
    <name type="scientific">Podoviridae sp. ctnuR9</name>
    <dbReference type="NCBI Taxonomy" id="2825276"/>
    <lineage>
        <taxon>Viruses</taxon>
        <taxon>Duplodnaviria</taxon>
        <taxon>Heunggongvirae</taxon>
        <taxon>Uroviricota</taxon>
        <taxon>Caudoviricetes</taxon>
    </lineage>
</organism>
<dbReference type="EMBL" id="BK016084">
    <property type="protein sequence ID" value="DAF93361.1"/>
    <property type="molecule type" value="Genomic_DNA"/>
</dbReference>
<evidence type="ECO:0000313" key="1">
    <source>
        <dbReference type="EMBL" id="DAF93361.1"/>
    </source>
</evidence>
<sequence length="32" mass="3863">MVTIKLKEAVAEYEACVRYFQLQADYFNQFED</sequence>
<proteinExistence type="predicted"/>
<protein>
    <submittedName>
        <fullName evidence="1">Uncharacterized protein</fullName>
    </submittedName>
</protein>
<reference evidence="1" key="1">
    <citation type="journal article" date="2021" name="Proc. Natl. Acad. Sci. U.S.A.">
        <title>A Catalog of Tens of Thousands of Viruses from Human Metagenomes Reveals Hidden Associations with Chronic Diseases.</title>
        <authorList>
            <person name="Tisza M.J."/>
            <person name="Buck C.B."/>
        </authorList>
    </citation>
    <scope>NUCLEOTIDE SEQUENCE</scope>
    <source>
        <strain evidence="1">CtnuR9</strain>
    </source>
</reference>